<evidence type="ECO:0000256" key="2">
    <source>
        <dbReference type="ARBA" id="ARBA00001947"/>
    </source>
</evidence>
<keyword evidence="12" id="KW-0511">Multifunctional enzyme</keyword>
<keyword evidence="11" id="KW-0456">Lyase</keyword>
<evidence type="ECO:0000256" key="11">
    <source>
        <dbReference type="ARBA" id="ARBA00023239"/>
    </source>
</evidence>
<dbReference type="SMART" id="SM01232">
    <property type="entry name" value="H2TH"/>
    <property type="match status" value="1"/>
</dbReference>
<dbReference type="SUPFAM" id="SSF81624">
    <property type="entry name" value="N-terminal domain of MutM-like DNA repair proteins"/>
    <property type="match status" value="1"/>
</dbReference>
<comment type="cofactor">
    <cofactor evidence="2">
        <name>Zn(2+)</name>
        <dbReference type="ChEBI" id="CHEBI:29105"/>
    </cofactor>
</comment>
<keyword evidence="6 14" id="KW-0863">Zinc-finger</keyword>
<evidence type="ECO:0000256" key="1">
    <source>
        <dbReference type="ARBA" id="ARBA00001668"/>
    </source>
</evidence>
<keyword evidence="9" id="KW-0238">DNA-binding</keyword>
<evidence type="ECO:0000256" key="4">
    <source>
        <dbReference type="ARBA" id="ARBA00022723"/>
    </source>
</evidence>
<dbReference type="InterPro" id="IPR000214">
    <property type="entry name" value="Znf_DNA_glyclase/AP_lyase"/>
</dbReference>
<evidence type="ECO:0000256" key="9">
    <source>
        <dbReference type="ARBA" id="ARBA00023125"/>
    </source>
</evidence>
<dbReference type="Proteomes" id="UP000727993">
    <property type="component" value="Unassembled WGS sequence"/>
</dbReference>
<dbReference type="GO" id="GO:0006284">
    <property type="term" value="P:base-excision repair"/>
    <property type="evidence" value="ECO:0007669"/>
    <property type="project" value="InterPro"/>
</dbReference>
<protein>
    <submittedName>
        <fullName evidence="17">Fpg/Nei family DNA glycosylase</fullName>
    </submittedName>
</protein>
<dbReference type="Gene3D" id="3.20.190.10">
    <property type="entry name" value="MutM-like, N-terminal"/>
    <property type="match status" value="1"/>
</dbReference>
<keyword evidence="13" id="KW-0326">Glycosidase</keyword>
<dbReference type="InterPro" id="IPR010663">
    <property type="entry name" value="Znf_FPG/IleRS"/>
</dbReference>
<evidence type="ECO:0000256" key="14">
    <source>
        <dbReference type="PROSITE-ProRule" id="PRU00391"/>
    </source>
</evidence>
<dbReference type="InterPro" id="IPR012319">
    <property type="entry name" value="FPG_cat"/>
</dbReference>
<comment type="catalytic activity">
    <reaction evidence="1">
        <text>Hydrolysis of DNA containing ring-opened 7-methylguanine residues, releasing 2,6-diamino-4-hydroxy-5-(N-methyl)formamidopyrimidine.</text>
        <dbReference type="EC" id="3.2.2.23"/>
    </reaction>
</comment>
<organism evidence="17 18">
    <name type="scientific">Candidatus Neomicrothrix subdominans</name>
    <dbReference type="NCBI Taxonomy" id="2954438"/>
    <lineage>
        <taxon>Bacteria</taxon>
        <taxon>Bacillati</taxon>
        <taxon>Actinomycetota</taxon>
        <taxon>Acidimicrobiia</taxon>
        <taxon>Acidimicrobiales</taxon>
        <taxon>Microthrixaceae</taxon>
        <taxon>Candidatus Neomicrothrix</taxon>
    </lineage>
</organism>
<dbReference type="EMBL" id="JADJZA010000007">
    <property type="protein sequence ID" value="MBK9297397.1"/>
    <property type="molecule type" value="Genomic_DNA"/>
</dbReference>
<dbReference type="GO" id="GO:0003684">
    <property type="term" value="F:damaged DNA binding"/>
    <property type="evidence" value="ECO:0007669"/>
    <property type="project" value="InterPro"/>
</dbReference>
<keyword evidence="5" id="KW-0227">DNA damage</keyword>
<keyword evidence="8" id="KW-0862">Zinc</keyword>
<dbReference type="PROSITE" id="PS51068">
    <property type="entry name" value="FPG_CAT"/>
    <property type="match status" value="1"/>
</dbReference>
<comment type="caution">
    <text evidence="17">The sequence shown here is derived from an EMBL/GenBank/DDBJ whole genome shotgun (WGS) entry which is preliminary data.</text>
</comment>
<evidence type="ECO:0000313" key="17">
    <source>
        <dbReference type="EMBL" id="MBK9297397.1"/>
    </source>
</evidence>
<accession>A0A936NE80</accession>
<dbReference type="Gene3D" id="1.10.8.50">
    <property type="match status" value="1"/>
</dbReference>
<evidence type="ECO:0000256" key="6">
    <source>
        <dbReference type="ARBA" id="ARBA00022771"/>
    </source>
</evidence>
<dbReference type="SUPFAM" id="SSF46946">
    <property type="entry name" value="S13-like H2TH domain"/>
    <property type="match status" value="1"/>
</dbReference>
<evidence type="ECO:0000256" key="5">
    <source>
        <dbReference type="ARBA" id="ARBA00022763"/>
    </source>
</evidence>
<evidence type="ECO:0000256" key="13">
    <source>
        <dbReference type="ARBA" id="ARBA00023295"/>
    </source>
</evidence>
<evidence type="ECO:0000259" key="15">
    <source>
        <dbReference type="PROSITE" id="PS51066"/>
    </source>
</evidence>
<sequence>MPELPELEAHAGRLRDGWAGHTLSGFRPFSFAVMKTVIPDPNEGVGRPLSTVGRRGKYLIANFDGVVFVVHLMQGGRLRATAPASGPKAPRGALARWGFDGADDWTLTEAGKERRVGVWVFDRRNGPSTAEAELFADLGPDADTLDARGLGERLRSRSGRLHNVLRDQRVVAGLGRRLANDLCHVARLSPFAPTGRLTDDEVKRVHLALGDLLQRDLAFEVTQAELVNTAKRPTNVHRRAGEPCPTCGEPIREVAYRSYVVNYCPTCQTDGRILADNTTSKFLK</sequence>
<feature type="domain" description="Formamidopyrimidine-DNA glycosylase catalytic" evidence="16">
    <location>
        <begin position="2"/>
        <end position="98"/>
    </location>
</feature>
<keyword evidence="10" id="KW-0234">DNA repair</keyword>
<keyword evidence="7" id="KW-0378">Hydrolase</keyword>
<dbReference type="Pfam" id="PF06827">
    <property type="entry name" value="zf-FPG_IleRS"/>
    <property type="match status" value="1"/>
</dbReference>
<evidence type="ECO:0000256" key="10">
    <source>
        <dbReference type="ARBA" id="ARBA00023204"/>
    </source>
</evidence>
<proteinExistence type="inferred from homology"/>
<evidence type="ECO:0000256" key="7">
    <source>
        <dbReference type="ARBA" id="ARBA00022801"/>
    </source>
</evidence>
<dbReference type="InterPro" id="IPR015886">
    <property type="entry name" value="H2TH_FPG"/>
</dbReference>
<dbReference type="InterPro" id="IPR035937">
    <property type="entry name" value="FPG_N"/>
</dbReference>
<dbReference type="PROSITE" id="PS51066">
    <property type="entry name" value="ZF_FPG_2"/>
    <property type="match status" value="1"/>
</dbReference>
<dbReference type="Pfam" id="PF01149">
    <property type="entry name" value="Fapy_DNA_glyco"/>
    <property type="match status" value="1"/>
</dbReference>
<reference evidence="17 18" key="1">
    <citation type="submission" date="2020-10" db="EMBL/GenBank/DDBJ databases">
        <title>Connecting structure to function with the recovery of over 1000 high-quality activated sludge metagenome-assembled genomes encoding full-length rRNA genes using long-read sequencing.</title>
        <authorList>
            <person name="Singleton C.M."/>
            <person name="Petriglieri F."/>
            <person name="Kristensen J.M."/>
            <person name="Kirkegaard R.H."/>
            <person name="Michaelsen T.Y."/>
            <person name="Andersen M.H."/>
            <person name="Karst S.M."/>
            <person name="Dueholm M.S."/>
            <person name="Nielsen P.H."/>
            <person name="Albertsen M."/>
        </authorList>
    </citation>
    <scope>NUCLEOTIDE SEQUENCE [LARGE SCALE GENOMIC DNA]</scope>
    <source>
        <strain evidence="17">Lyne_18-Q3-R50-59_MAXAC.006</strain>
    </source>
</reference>
<comment type="similarity">
    <text evidence="3">Belongs to the FPG family.</text>
</comment>
<dbReference type="SUPFAM" id="SSF57716">
    <property type="entry name" value="Glucocorticoid receptor-like (DNA-binding domain)"/>
    <property type="match status" value="1"/>
</dbReference>
<evidence type="ECO:0000313" key="18">
    <source>
        <dbReference type="Proteomes" id="UP000727993"/>
    </source>
</evidence>
<evidence type="ECO:0000259" key="16">
    <source>
        <dbReference type="PROSITE" id="PS51068"/>
    </source>
</evidence>
<dbReference type="GO" id="GO:0003906">
    <property type="term" value="F:DNA-(apurinic or apyrimidinic site) endonuclease activity"/>
    <property type="evidence" value="ECO:0007669"/>
    <property type="project" value="InterPro"/>
</dbReference>
<dbReference type="InterPro" id="IPR010979">
    <property type="entry name" value="Ribosomal_uS13-like_H2TH"/>
</dbReference>
<evidence type="ECO:0000256" key="3">
    <source>
        <dbReference type="ARBA" id="ARBA00009409"/>
    </source>
</evidence>
<dbReference type="GO" id="GO:0016829">
    <property type="term" value="F:lyase activity"/>
    <property type="evidence" value="ECO:0007669"/>
    <property type="project" value="UniProtKB-KW"/>
</dbReference>
<dbReference type="SMART" id="SM00898">
    <property type="entry name" value="Fapy_DNA_glyco"/>
    <property type="match status" value="1"/>
</dbReference>
<dbReference type="AlphaFoldDB" id="A0A936NE80"/>
<evidence type="ECO:0000256" key="12">
    <source>
        <dbReference type="ARBA" id="ARBA00023268"/>
    </source>
</evidence>
<keyword evidence="4" id="KW-0479">Metal-binding</keyword>
<dbReference type="PANTHER" id="PTHR22993:SF9">
    <property type="entry name" value="FORMAMIDOPYRIMIDINE-DNA GLYCOSYLASE"/>
    <property type="match status" value="1"/>
</dbReference>
<evidence type="ECO:0000256" key="8">
    <source>
        <dbReference type="ARBA" id="ARBA00022833"/>
    </source>
</evidence>
<name>A0A936NE80_9ACTN</name>
<feature type="domain" description="FPG-type" evidence="15">
    <location>
        <begin position="235"/>
        <end position="269"/>
    </location>
</feature>
<dbReference type="PANTHER" id="PTHR22993">
    <property type="entry name" value="FORMAMIDOPYRIMIDINE-DNA GLYCOSYLASE"/>
    <property type="match status" value="1"/>
</dbReference>
<gene>
    <name evidence="17" type="ORF">IPN02_11310</name>
</gene>
<dbReference type="GO" id="GO:0008270">
    <property type="term" value="F:zinc ion binding"/>
    <property type="evidence" value="ECO:0007669"/>
    <property type="project" value="UniProtKB-KW"/>
</dbReference>
<dbReference type="GO" id="GO:0034039">
    <property type="term" value="F:8-oxo-7,8-dihydroguanine DNA N-glycosylase activity"/>
    <property type="evidence" value="ECO:0007669"/>
    <property type="project" value="TreeGrafter"/>
</dbReference>